<feature type="domain" description="DUF397" evidence="1">
    <location>
        <begin position="7"/>
        <end position="24"/>
    </location>
</feature>
<dbReference type="EMBL" id="JAXCEI010000005">
    <property type="protein sequence ID" value="MFA1540126.1"/>
    <property type="molecule type" value="Genomic_DNA"/>
</dbReference>
<dbReference type="Pfam" id="PF04149">
    <property type="entry name" value="DUF397"/>
    <property type="match status" value="2"/>
</dbReference>
<gene>
    <name evidence="2" type="ORF">SM611_14405</name>
</gene>
<comment type="caution">
    <text evidence="2">The sequence shown here is derived from an EMBL/GenBank/DDBJ whole genome shotgun (WGS) entry which is preliminary data.</text>
</comment>
<protein>
    <submittedName>
        <fullName evidence="2">DUF397 domain-containing protein</fullName>
    </submittedName>
</protein>
<keyword evidence="3" id="KW-1185">Reference proteome</keyword>
<evidence type="ECO:0000313" key="3">
    <source>
        <dbReference type="Proteomes" id="UP001569963"/>
    </source>
</evidence>
<evidence type="ECO:0000313" key="2">
    <source>
        <dbReference type="EMBL" id="MFA1540126.1"/>
    </source>
</evidence>
<feature type="domain" description="DUF397" evidence="1">
    <location>
        <begin position="26"/>
        <end position="77"/>
    </location>
</feature>
<evidence type="ECO:0000259" key="1">
    <source>
        <dbReference type="Pfam" id="PF04149"/>
    </source>
</evidence>
<dbReference type="RefSeq" id="WP_371950026.1">
    <property type="nucleotide sequence ID" value="NZ_JAXCEI010000005.1"/>
</dbReference>
<reference evidence="2 3" key="1">
    <citation type="submission" date="2023-11" db="EMBL/GenBank/DDBJ databases">
        <title>Actinomadura monticuli sp. nov., isolated from volcanic ash.</title>
        <authorList>
            <person name="Lee S.D."/>
            <person name="Yang H."/>
            <person name="Kim I.S."/>
        </authorList>
    </citation>
    <scope>NUCLEOTIDE SEQUENCE [LARGE SCALE GENOMIC DNA]</scope>
    <source>
        <strain evidence="2 3">DLS-62</strain>
    </source>
</reference>
<proteinExistence type="predicted"/>
<accession>A0ABV4QAM5</accession>
<dbReference type="Proteomes" id="UP001569963">
    <property type="component" value="Unassembled WGS sequence"/>
</dbReference>
<organism evidence="2 3">
    <name type="scientific">Actinomadura monticuli</name>
    <dbReference type="NCBI Taxonomy" id="3097367"/>
    <lineage>
        <taxon>Bacteria</taxon>
        <taxon>Bacillati</taxon>
        <taxon>Actinomycetota</taxon>
        <taxon>Actinomycetes</taxon>
        <taxon>Streptosporangiales</taxon>
        <taxon>Thermomonosporaceae</taxon>
        <taxon>Actinomadura</taxon>
    </lineage>
</organism>
<name>A0ABV4QAM5_9ACTN</name>
<dbReference type="InterPro" id="IPR007278">
    <property type="entry name" value="DUF397"/>
</dbReference>
<sequence>MEASRINWRTSSYSTGNGGQCVEIGAWRKSSHSAEEGQCVEVAPDETMVLARDSKDPDGPMLGFGADAWPAFLNAVKSGRLDLP</sequence>